<comment type="caution">
    <text evidence="3">The sequence shown here is derived from an EMBL/GenBank/DDBJ whole genome shotgun (WGS) entry which is preliminary data.</text>
</comment>
<organism evidence="3 4">
    <name type="scientific">Panicum virgatum</name>
    <name type="common">Blackwell switchgrass</name>
    <dbReference type="NCBI Taxonomy" id="38727"/>
    <lineage>
        <taxon>Eukaryota</taxon>
        <taxon>Viridiplantae</taxon>
        <taxon>Streptophyta</taxon>
        <taxon>Embryophyta</taxon>
        <taxon>Tracheophyta</taxon>
        <taxon>Spermatophyta</taxon>
        <taxon>Magnoliopsida</taxon>
        <taxon>Liliopsida</taxon>
        <taxon>Poales</taxon>
        <taxon>Poaceae</taxon>
        <taxon>PACMAD clade</taxon>
        <taxon>Panicoideae</taxon>
        <taxon>Panicodae</taxon>
        <taxon>Paniceae</taxon>
        <taxon>Panicinae</taxon>
        <taxon>Panicum</taxon>
        <taxon>Panicum sect. Hiantes</taxon>
    </lineage>
</organism>
<dbReference type="EMBL" id="CM029048">
    <property type="protein sequence ID" value="KAG2576724.1"/>
    <property type="molecule type" value="Genomic_DNA"/>
</dbReference>
<keyword evidence="2" id="KW-1133">Transmembrane helix</keyword>
<keyword evidence="2" id="KW-0472">Membrane</keyword>
<sequence length="192" mass="21275">MSSSMDDLAKKFDGFDAAMTKVLDKLTALDAWKSAASTSMDKLLAQSECMATRVDTIEFIPPPVPARLLARPATAPPHPPPRWPNQFDLNTAPHQEVRPPASSSERPNGQRVATITRMLAVESLVPTRHTRSRVCVLILLPRSLVVVMIFVLFLANPCPFPKWSFQNSMERTHVCGRIGARCILRCLESVSL</sequence>
<reference evidence="3" key="1">
    <citation type="submission" date="2020-05" db="EMBL/GenBank/DDBJ databases">
        <title>WGS assembly of Panicum virgatum.</title>
        <authorList>
            <person name="Lovell J.T."/>
            <person name="Jenkins J."/>
            <person name="Shu S."/>
            <person name="Juenger T.E."/>
            <person name="Schmutz J."/>
        </authorList>
    </citation>
    <scope>NUCLEOTIDE SEQUENCE</scope>
    <source>
        <strain evidence="3">AP13</strain>
    </source>
</reference>
<proteinExistence type="predicted"/>
<evidence type="ECO:0000313" key="4">
    <source>
        <dbReference type="Proteomes" id="UP000823388"/>
    </source>
</evidence>
<dbReference type="AlphaFoldDB" id="A0A8T0QUE1"/>
<keyword evidence="4" id="KW-1185">Reference proteome</keyword>
<evidence type="ECO:0000256" key="2">
    <source>
        <dbReference type="SAM" id="Phobius"/>
    </source>
</evidence>
<accession>A0A8T0QUE1</accession>
<keyword evidence="2" id="KW-0812">Transmembrane</keyword>
<evidence type="ECO:0000256" key="1">
    <source>
        <dbReference type="SAM" id="MobiDB-lite"/>
    </source>
</evidence>
<name>A0A8T0QUE1_PANVG</name>
<gene>
    <name evidence="3" type="ORF">PVAP13_6NG041030</name>
</gene>
<dbReference type="Proteomes" id="UP000823388">
    <property type="component" value="Chromosome 6N"/>
</dbReference>
<protein>
    <submittedName>
        <fullName evidence="3">Uncharacterized protein</fullName>
    </submittedName>
</protein>
<evidence type="ECO:0000313" key="3">
    <source>
        <dbReference type="EMBL" id="KAG2576724.1"/>
    </source>
</evidence>
<feature type="compositionally biased region" description="Pro residues" evidence="1">
    <location>
        <begin position="74"/>
        <end position="83"/>
    </location>
</feature>
<feature type="region of interest" description="Disordered" evidence="1">
    <location>
        <begin position="69"/>
        <end position="109"/>
    </location>
</feature>
<feature type="transmembrane region" description="Helical" evidence="2">
    <location>
        <begin position="134"/>
        <end position="155"/>
    </location>
</feature>